<dbReference type="EMBL" id="BQNB010017624">
    <property type="protein sequence ID" value="GJT65335.1"/>
    <property type="molecule type" value="Genomic_DNA"/>
</dbReference>
<reference evidence="2" key="2">
    <citation type="submission" date="2022-01" db="EMBL/GenBank/DDBJ databases">
        <authorList>
            <person name="Yamashiro T."/>
            <person name="Shiraishi A."/>
            <person name="Satake H."/>
            <person name="Nakayama K."/>
        </authorList>
    </citation>
    <scope>NUCLEOTIDE SEQUENCE</scope>
</reference>
<feature type="domain" description="Reverse transcriptase zinc-binding" evidence="1">
    <location>
        <begin position="154"/>
        <end position="201"/>
    </location>
</feature>
<keyword evidence="3" id="KW-1185">Reference proteome</keyword>
<gene>
    <name evidence="2" type="ORF">Tco_1016815</name>
</gene>
<proteinExistence type="predicted"/>
<dbReference type="PANTHER" id="PTHR33116:SF78">
    <property type="entry name" value="OS12G0587133 PROTEIN"/>
    <property type="match status" value="1"/>
</dbReference>
<organism evidence="2 3">
    <name type="scientific">Tanacetum coccineum</name>
    <dbReference type="NCBI Taxonomy" id="301880"/>
    <lineage>
        <taxon>Eukaryota</taxon>
        <taxon>Viridiplantae</taxon>
        <taxon>Streptophyta</taxon>
        <taxon>Embryophyta</taxon>
        <taxon>Tracheophyta</taxon>
        <taxon>Spermatophyta</taxon>
        <taxon>Magnoliopsida</taxon>
        <taxon>eudicotyledons</taxon>
        <taxon>Gunneridae</taxon>
        <taxon>Pentapetalae</taxon>
        <taxon>asterids</taxon>
        <taxon>campanulids</taxon>
        <taxon>Asterales</taxon>
        <taxon>Asteraceae</taxon>
        <taxon>Asteroideae</taxon>
        <taxon>Anthemideae</taxon>
        <taxon>Anthemidinae</taxon>
        <taxon>Tanacetum</taxon>
    </lineage>
</organism>
<keyword evidence="2" id="KW-0548">Nucleotidyltransferase</keyword>
<evidence type="ECO:0000259" key="1">
    <source>
        <dbReference type="Pfam" id="PF13966"/>
    </source>
</evidence>
<dbReference type="Pfam" id="PF13966">
    <property type="entry name" value="zf-RVT"/>
    <property type="match status" value="1"/>
</dbReference>
<name>A0ABQ5FPX7_9ASTR</name>
<reference evidence="2" key="1">
    <citation type="journal article" date="2022" name="Int. J. Mol. Sci.">
        <title>Draft Genome of Tanacetum Coccineum: Genomic Comparison of Closely Related Tanacetum-Family Plants.</title>
        <authorList>
            <person name="Yamashiro T."/>
            <person name="Shiraishi A."/>
            <person name="Nakayama K."/>
            <person name="Satake H."/>
        </authorList>
    </citation>
    <scope>NUCLEOTIDE SEQUENCE</scope>
</reference>
<dbReference type="Proteomes" id="UP001151760">
    <property type="component" value="Unassembled WGS sequence"/>
</dbReference>
<dbReference type="GO" id="GO:0003964">
    <property type="term" value="F:RNA-directed DNA polymerase activity"/>
    <property type="evidence" value="ECO:0007669"/>
    <property type="project" value="UniProtKB-KW"/>
</dbReference>
<accession>A0ABQ5FPX7</accession>
<evidence type="ECO:0000313" key="2">
    <source>
        <dbReference type="EMBL" id="GJT65335.1"/>
    </source>
</evidence>
<dbReference type="InterPro" id="IPR026960">
    <property type="entry name" value="RVT-Znf"/>
</dbReference>
<sequence length="304" mass="34884">MIKEAVQKDIFKGIKVGAESVVVSHLQYADDTIFLGEWDKENAKKLMCILKCFERVSGLKVNLNKSILYDVGSGSLEADGVGSRVGRSGIWRDIVKVGVDIDKVVIDFSSSFSKTLVMRRGEHFFWEDRWLIDGDGVRGFGGTRGVETLLKMKMVISRISVHVELDKRGTELDSLLCSCCDDSVELCDHNLVTCNVAKSVWDNIFEWWKISPVNVFLANDLFCLSGNVVVQSYSRVLWQLVIWTAGYYIWKERNSRVFKAKMASINKFFHEIQVKSFDWVLRRSQKASFDWQKWFIDPSSCRFQ</sequence>
<evidence type="ECO:0000313" key="3">
    <source>
        <dbReference type="Proteomes" id="UP001151760"/>
    </source>
</evidence>
<keyword evidence="2" id="KW-0695">RNA-directed DNA polymerase</keyword>
<dbReference type="PANTHER" id="PTHR33116">
    <property type="entry name" value="REVERSE TRANSCRIPTASE ZINC-BINDING DOMAIN-CONTAINING PROTEIN-RELATED-RELATED"/>
    <property type="match status" value="1"/>
</dbReference>
<keyword evidence="2" id="KW-0808">Transferase</keyword>
<protein>
    <submittedName>
        <fullName evidence="2">Reverse transcriptase domain, reverse transcriptase zinc-binding domain protein</fullName>
    </submittedName>
</protein>
<comment type="caution">
    <text evidence="2">The sequence shown here is derived from an EMBL/GenBank/DDBJ whole genome shotgun (WGS) entry which is preliminary data.</text>
</comment>